<dbReference type="FunFam" id="3.40.640.10:FF:000004">
    <property type="entry name" value="Acetylornithine aminotransferase"/>
    <property type="match status" value="1"/>
</dbReference>
<dbReference type="Pfam" id="PF00202">
    <property type="entry name" value="Aminotran_3"/>
    <property type="match status" value="1"/>
</dbReference>
<dbReference type="InterPro" id="IPR005814">
    <property type="entry name" value="Aminotrans_3"/>
</dbReference>
<dbReference type="InterPro" id="IPR050103">
    <property type="entry name" value="Class-III_PLP-dep_AT"/>
</dbReference>
<feature type="binding site" evidence="7">
    <location>
        <position position="152"/>
    </location>
    <ligand>
        <name>N(2)-acetyl-L-ornithine</name>
        <dbReference type="ChEBI" id="CHEBI:57805"/>
    </ligand>
</feature>
<dbReference type="EC" id="2.6.1.11" evidence="7"/>
<gene>
    <name evidence="7" type="primary">argD</name>
    <name evidence="8" type="ORF">OFAG_01683</name>
</gene>
<comment type="similarity">
    <text evidence="7">Belongs to the class-III pyridoxal-phosphate-dependent aminotransferase family. ArgD subfamily.</text>
</comment>
<protein>
    <recommendedName>
        <fullName evidence="7">Acetylornithine aminotransferase</fullName>
        <shortName evidence="7">ACOAT</shortName>
        <ecNumber evidence="7">2.6.1.11</ecNumber>
    </recommendedName>
</protein>
<keyword evidence="9" id="KW-1185">Reference proteome</keyword>
<feature type="binding site" evidence="7">
    <location>
        <position position="149"/>
    </location>
    <ligand>
        <name>pyridoxal 5'-phosphate</name>
        <dbReference type="ChEBI" id="CHEBI:597326"/>
    </ligand>
</feature>
<dbReference type="GO" id="GO:0030170">
    <property type="term" value="F:pyridoxal phosphate binding"/>
    <property type="evidence" value="ECO:0007669"/>
    <property type="project" value="InterPro"/>
</dbReference>
<evidence type="ECO:0000256" key="4">
    <source>
        <dbReference type="ARBA" id="ARBA00022679"/>
    </source>
</evidence>
<dbReference type="NCBIfam" id="TIGR00707">
    <property type="entry name" value="argD"/>
    <property type="match status" value="1"/>
</dbReference>
<feature type="binding site" evidence="7">
    <location>
        <position position="291"/>
    </location>
    <ligand>
        <name>N(2)-acetyl-L-ornithine</name>
        <dbReference type="ChEBI" id="CHEBI:57805"/>
    </ligand>
</feature>
<keyword evidence="3 7" id="KW-0032">Aminotransferase</keyword>
<dbReference type="Gene3D" id="3.40.640.10">
    <property type="entry name" value="Type I PLP-dependent aspartate aminotransferase-like (Major domain)"/>
    <property type="match status" value="1"/>
</dbReference>
<comment type="subcellular location">
    <subcellularLocation>
        <location evidence="7">Cytoplasm</location>
    </subcellularLocation>
</comment>
<keyword evidence="7" id="KW-0963">Cytoplasm</keyword>
<dbReference type="GO" id="GO:0003992">
    <property type="term" value="F:N2-acetyl-L-ornithine:2-oxoglutarate 5-aminotransferase activity"/>
    <property type="evidence" value="ECO:0007669"/>
    <property type="project" value="UniProtKB-UniRule"/>
</dbReference>
<reference evidence="8" key="1">
    <citation type="submission" date="2011-10" db="EMBL/GenBank/DDBJ databases">
        <title>The Genome Sequence of Oxalobacter formigenes HOxBLS.</title>
        <authorList>
            <consortium name="The Broad Institute Genome Sequencing Platform"/>
            <person name="Earl A."/>
            <person name="Ward D."/>
            <person name="Feldgarden M."/>
            <person name="Gevers D."/>
            <person name="Allison M.J."/>
            <person name="Humphrey S."/>
            <person name="Young S.K."/>
            <person name="Zeng Q."/>
            <person name="Gargeya S."/>
            <person name="Fitzgerald M."/>
            <person name="Haas B."/>
            <person name="Abouelleil A."/>
            <person name="Alvarado L."/>
            <person name="Arachchi H.M."/>
            <person name="Berlin A."/>
            <person name="Brown A."/>
            <person name="Chapman S.B."/>
            <person name="Chen Z."/>
            <person name="Dunbar C."/>
            <person name="Freedman E."/>
            <person name="Gearin G."/>
            <person name="Goldberg J."/>
            <person name="Griggs A."/>
            <person name="Gujja S."/>
            <person name="Heiman D."/>
            <person name="Howarth C."/>
            <person name="Larson L."/>
            <person name="Lui A."/>
            <person name="MacDonald P.J.P."/>
            <person name="Montmayeur A."/>
            <person name="Murphy C."/>
            <person name="Neiman D."/>
            <person name="Pearson M."/>
            <person name="Priest M."/>
            <person name="Roberts A."/>
            <person name="Saif S."/>
            <person name="Shea T."/>
            <person name="Shenoy N."/>
            <person name="Sisk P."/>
            <person name="Stolte C."/>
            <person name="Sykes S."/>
            <person name="Wortman J."/>
            <person name="Nusbaum C."/>
            <person name="Birren B."/>
        </authorList>
    </citation>
    <scope>NUCLEOTIDE SEQUENCE [LARGE SCALE GENOMIC DNA]</scope>
    <source>
        <strain evidence="8">HOxBLS</strain>
    </source>
</reference>
<dbReference type="Proteomes" id="UP000003973">
    <property type="component" value="Unassembled WGS sequence"/>
</dbReference>
<proteinExistence type="inferred from homology"/>
<evidence type="ECO:0000313" key="8">
    <source>
        <dbReference type="EMBL" id="EEO28530.2"/>
    </source>
</evidence>
<evidence type="ECO:0000256" key="6">
    <source>
        <dbReference type="ARBA" id="ARBA00049111"/>
    </source>
</evidence>
<comment type="catalytic activity">
    <reaction evidence="6">
        <text>L-2,4-diaminobutanoate + 2-oxoglutarate = L-aspartate 4-semialdehyde + L-glutamate</text>
        <dbReference type="Rhea" id="RHEA:11160"/>
        <dbReference type="ChEBI" id="CHEBI:16810"/>
        <dbReference type="ChEBI" id="CHEBI:29985"/>
        <dbReference type="ChEBI" id="CHEBI:58761"/>
        <dbReference type="ChEBI" id="CHEBI:537519"/>
        <dbReference type="EC" id="2.6.1.76"/>
    </reaction>
</comment>
<dbReference type="GO" id="GO:0042802">
    <property type="term" value="F:identical protein binding"/>
    <property type="evidence" value="ECO:0007669"/>
    <property type="project" value="TreeGrafter"/>
</dbReference>
<comment type="pathway">
    <text evidence="1">Amine and polyamine biosynthesis; ectoine biosynthesis; L-ectoine from L-aspartate 4-semialdehyde: step 1/3.</text>
</comment>
<accession>C3X5P4</accession>
<dbReference type="AlphaFoldDB" id="C3X5P4"/>
<name>C3X5P4_9BURK</name>
<feature type="modified residue" description="N6-(pyridoxal phosphate)lysine" evidence="7">
    <location>
        <position position="263"/>
    </location>
</feature>
<dbReference type="PANTHER" id="PTHR11986">
    <property type="entry name" value="AMINOTRANSFERASE CLASS III"/>
    <property type="match status" value="1"/>
</dbReference>
<comment type="cofactor">
    <cofactor evidence="7">
        <name>pyridoxal 5'-phosphate</name>
        <dbReference type="ChEBI" id="CHEBI:597326"/>
    </cofactor>
    <text evidence="7">Binds 1 pyridoxal phosphate per subunit.</text>
</comment>
<dbReference type="CDD" id="cd00610">
    <property type="entry name" value="OAT_like"/>
    <property type="match status" value="1"/>
</dbReference>
<dbReference type="UniPathway" id="UPA00068">
    <property type="reaction ID" value="UER00109"/>
</dbReference>
<dbReference type="PIRSF" id="PIRSF000521">
    <property type="entry name" value="Transaminase_4ab_Lys_Orn"/>
    <property type="match status" value="1"/>
</dbReference>
<dbReference type="Gene3D" id="3.90.1150.10">
    <property type="entry name" value="Aspartate Aminotransferase, domain 1"/>
    <property type="match status" value="1"/>
</dbReference>
<dbReference type="NCBIfam" id="NF002325">
    <property type="entry name" value="PRK01278.1"/>
    <property type="match status" value="1"/>
</dbReference>
<evidence type="ECO:0000256" key="3">
    <source>
        <dbReference type="ARBA" id="ARBA00022576"/>
    </source>
</evidence>
<evidence type="ECO:0000256" key="1">
    <source>
        <dbReference type="ARBA" id="ARBA00004946"/>
    </source>
</evidence>
<dbReference type="SUPFAM" id="SSF53383">
    <property type="entry name" value="PLP-dependent transferases"/>
    <property type="match status" value="1"/>
</dbReference>
<dbReference type="EMBL" id="ACDP02000002">
    <property type="protein sequence ID" value="EEO28530.2"/>
    <property type="molecule type" value="Genomic_DNA"/>
</dbReference>
<dbReference type="RefSeq" id="WP_020994687.1">
    <property type="nucleotide sequence ID" value="NZ_CABMNL010000001.1"/>
</dbReference>
<dbReference type="eggNOG" id="COG4992">
    <property type="taxonomic scope" value="Bacteria"/>
</dbReference>
<sequence length="415" mass="45144">MSTSANTGFVKNDEPVNRQTFDEVMVPVFAPASFIPVRGSGLDLWDQEGRHYLDLTGGIAVLGLGHTPREIVDALVEQANNLWHVSNYFTNEPVLRLARALTGATFAEKVFFCNSGGEANEAAFKLARKWAHDRFGEKKNRIVSCFHAFHGRTLFTVTVGGQSKYTEGFAPLPPQIDHIPFNDIAAAEAAIGDDVCAVVVEPIQGEGGILPADPEYLARLRRLCDEKNALLVFDEIQCGMGRTGKLFAYMDYDVVPDIMTSAKALGNGFPIAAMLTTTEIANSFSVGSHGTTYGGNPLAAAVACKVFETINHPDFLARVVDAGKKLRASLESVVRDYPDVFSQVRGKGLMLGLVMSEKYHGKAAEITAEAGKQGLLLLLAGYDVIRFVPALIVSDEHIRQGEKLLRQSINAWLKK</sequence>
<comment type="caution">
    <text evidence="7">Lacks conserved residue(s) required for the propagation of feature annotation.</text>
</comment>
<dbReference type="PANTHER" id="PTHR11986:SF113">
    <property type="entry name" value="SUCCINYLORNITHINE TRANSAMINASE"/>
    <property type="match status" value="1"/>
</dbReference>
<feature type="binding site" evidence="7">
    <location>
        <begin position="234"/>
        <end position="237"/>
    </location>
    <ligand>
        <name>pyridoxal 5'-phosphate</name>
        <dbReference type="ChEBI" id="CHEBI:597326"/>
    </ligand>
</feature>
<dbReference type="InterPro" id="IPR004636">
    <property type="entry name" value="AcOrn/SuccOrn_fam"/>
</dbReference>
<dbReference type="HOGENOM" id="CLU_016922_10_1_4"/>
<evidence type="ECO:0000256" key="2">
    <source>
        <dbReference type="ARBA" id="ARBA00022571"/>
    </source>
</evidence>
<dbReference type="NCBIfam" id="NF003468">
    <property type="entry name" value="PRK05093.1"/>
    <property type="match status" value="1"/>
</dbReference>
<keyword evidence="5 7" id="KW-0663">Pyridoxal phosphate</keyword>
<dbReference type="InterPro" id="IPR015422">
    <property type="entry name" value="PyrdxlP-dep_Trfase_small"/>
</dbReference>
<feature type="binding site" evidence="7">
    <location>
        <position position="292"/>
    </location>
    <ligand>
        <name>pyridoxal 5'-phosphate</name>
        <dbReference type="ChEBI" id="CHEBI:597326"/>
    </ligand>
</feature>
<dbReference type="GO" id="GO:0006526">
    <property type="term" value="P:L-arginine biosynthetic process"/>
    <property type="evidence" value="ECO:0007669"/>
    <property type="project" value="UniProtKB-UniRule"/>
</dbReference>
<keyword evidence="2 7" id="KW-0055">Arginine biosynthesis</keyword>
<dbReference type="GO" id="GO:0045303">
    <property type="term" value="F:diaminobutyrate-2-oxoglutarate transaminase activity"/>
    <property type="evidence" value="ECO:0007669"/>
    <property type="project" value="UniProtKB-EC"/>
</dbReference>
<dbReference type="InterPro" id="IPR015421">
    <property type="entry name" value="PyrdxlP-dep_Trfase_major"/>
</dbReference>
<keyword evidence="4 7" id="KW-0808">Transferase</keyword>
<comment type="catalytic activity">
    <reaction evidence="7">
        <text>N(2)-acetyl-L-ornithine + 2-oxoglutarate = N-acetyl-L-glutamate 5-semialdehyde + L-glutamate</text>
        <dbReference type="Rhea" id="RHEA:18049"/>
        <dbReference type="ChEBI" id="CHEBI:16810"/>
        <dbReference type="ChEBI" id="CHEBI:29123"/>
        <dbReference type="ChEBI" id="CHEBI:29985"/>
        <dbReference type="ChEBI" id="CHEBI:57805"/>
        <dbReference type="EC" id="2.6.1.11"/>
    </reaction>
</comment>
<dbReference type="InterPro" id="IPR049704">
    <property type="entry name" value="Aminotrans_3_PPA_site"/>
</dbReference>
<comment type="subunit">
    <text evidence="7">Homodimer.</text>
</comment>
<dbReference type="GO" id="GO:0005737">
    <property type="term" value="C:cytoplasm"/>
    <property type="evidence" value="ECO:0007669"/>
    <property type="project" value="UniProtKB-SubCell"/>
</dbReference>
<dbReference type="HAMAP" id="MF_01107">
    <property type="entry name" value="ArgD_aminotrans_3"/>
    <property type="match status" value="1"/>
</dbReference>
<dbReference type="PROSITE" id="PS00600">
    <property type="entry name" value="AA_TRANSFER_CLASS_3"/>
    <property type="match status" value="1"/>
</dbReference>
<evidence type="ECO:0000313" key="9">
    <source>
        <dbReference type="Proteomes" id="UP000003973"/>
    </source>
</evidence>
<dbReference type="InterPro" id="IPR015424">
    <property type="entry name" value="PyrdxlP-dep_Trfase"/>
</dbReference>
<comment type="miscellaneous">
    <text evidence="7">May also have succinyldiaminopimelate aminotransferase activity, thus carrying out the corresponding step in lysine biosynthesis.</text>
</comment>
<comment type="caution">
    <text evidence="8">The sequence shown here is derived from an EMBL/GenBank/DDBJ whole genome shotgun (WGS) entry which is preliminary data.</text>
</comment>
<comment type="pathway">
    <text evidence="7">Amino-acid biosynthesis; L-arginine biosynthesis; N(2)-acetyl-L-ornithine from L-glutamate: step 4/4.</text>
</comment>
<keyword evidence="7" id="KW-0028">Amino-acid biosynthesis</keyword>
<evidence type="ECO:0000256" key="5">
    <source>
        <dbReference type="ARBA" id="ARBA00022898"/>
    </source>
</evidence>
<evidence type="ECO:0000256" key="7">
    <source>
        <dbReference type="HAMAP-Rule" id="MF_01107"/>
    </source>
</evidence>
<organism evidence="8 9">
    <name type="scientific">Oxalobacter paraformigenes</name>
    <dbReference type="NCBI Taxonomy" id="556268"/>
    <lineage>
        <taxon>Bacteria</taxon>
        <taxon>Pseudomonadati</taxon>
        <taxon>Pseudomonadota</taxon>
        <taxon>Betaproteobacteria</taxon>
        <taxon>Burkholderiales</taxon>
        <taxon>Oxalobacteraceae</taxon>
        <taxon>Oxalobacter</taxon>
    </lineage>
</organism>